<organism evidence="1 2">
    <name type="scientific">Drosophila lebanonensis</name>
    <name type="common">Fruit fly</name>
    <name type="synonym">Scaptodrosophila lebanonensis</name>
    <dbReference type="NCBI Taxonomy" id="7225"/>
    <lineage>
        <taxon>Eukaryota</taxon>
        <taxon>Metazoa</taxon>
        <taxon>Ecdysozoa</taxon>
        <taxon>Arthropoda</taxon>
        <taxon>Hexapoda</taxon>
        <taxon>Insecta</taxon>
        <taxon>Pterygota</taxon>
        <taxon>Neoptera</taxon>
        <taxon>Endopterygota</taxon>
        <taxon>Diptera</taxon>
        <taxon>Brachycera</taxon>
        <taxon>Muscomorpha</taxon>
        <taxon>Ephydroidea</taxon>
        <taxon>Drosophilidae</taxon>
        <taxon>Scaptodrosophila</taxon>
    </lineage>
</organism>
<dbReference type="OrthoDB" id="7865430at2759"/>
<dbReference type="AlphaFoldDB" id="A0A6J2TA86"/>
<accession>A0A6J2TA86</accession>
<reference evidence="2" key="1">
    <citation type="submission" date="2025-08" db="UniProtKB">
        <authorList>
            <consortium name="RefSeq"/>
        </authorList>
    </citation>
    <scope>IDENTIFICATION</scope>
    <source>
        <strain evidence="2">11010-0011.00</strain>
        <tissue evidence="2">Whole body</tissue>
    </source>
</reference>
<proteinExistence type="predicted"/>
<evidence type="ECO:0000313" key="2">
    <source>
        <dbReference type="RefSeq" id="XP_030372255.1"/>
    </source>
</evidence>
<dbReference type="GeneID" id="115622452"/>
<gene>
    <name evidence="2" type="primary">LOC115622452</name>
</gene>
<sequence>MEDCEIIGLMWEFIAEMLFGSGDVEYVSDDE</sequence>
<protein>
    <submittedName>
        <fullName evidence="2">Uncharacterized protein LOC115622452</fullName>
    </submittedName>
</protein>
<evidence type="ECO:0000313" key="1">
    <source>
        <dbReference type="Proteomes" id="UP000504634"/>
    </source>
</evidence>
<dbReference type="RefSeq" id="XP_030372255.1">
    <property type="nucleotide sequence ID" value="XM_030516395.1"/>
</dbReference>
<dbReference type="Proteomes" id="UP000504634">
    <property type="component" value="Unplaced"/>
</dbReference>
<name>A0A6J2TA86_DROLE</name>
<keyword evidence="1" id="KW-1185">Reference proteome</keyword>